<evidence type="ECO:0000313" key="3">
    <source>
        <dbReference type="EMBL" id="EGG08260.1"/>
    </source>
</evidence>
<keyword evidence="4" id="KW-1185">Reference proteome</keyword>
<dbReference type="CDD" id="cd04164">
    <property type="entry name" value="trmE"/>
    <property type="match status" value="1"/>
</dbReference>
<dbReference type="SUPFAM" id="SSF103025">
    <property type="entry name" value="Folate-binding domain"/>
    <property type="match status" value="1"/>
</dbReference>
<dbReference type="InterPro" id="IPR027266">
    <property type="entry name" value="TrmE/GcvT-like"/>
</dbReference>
<dbReference type="EMBL" id="GL883101">
    <property type="protein sequence ID" value="EGG08260.1"/>
    <property type="molecule type" value="Genomic_DNA"/>
</dbReference>
<evidence type="ECO:0000259" key="2">
    <source>
        <dbReference type="Pfam" id="PF12631"/>
    </source>
</evidence>
<dbReference type="InterPro" id="IPR031168">
    <property type="entry name" value="G_TrmE"/>
</dbReference>
<feature type="domain" description="MnmE helical" evidence="2">
    <location>
        <begin position="179"/>
        <end position="328"/>
    </location>
</feature>
<proteinExistence type="predicted"/>
<dbReference type="GeneID" id="18927427"/>
<sequence>MKSLQLGLCRNQNTLNLNRTTPRNLRRGIWNTSSDPNTQNIFAAATPTNSKSALSIIRVDGPQAAGLYHQMTSTISPKKHSNAPLHQSKLPPRTAKLRRIVDPSTKETLDPEAIVINFPHQSTSTTSTFEFHLHGSPAITKSVILSLSRLSNFRLAQPGEFTQRRYERSMIRDQPEFDLNQLLALKNLIDAETDEQRKLAIHQFDGPFKQVYQSMRKTLLESMALCEAIIDFSEDGSIDDESVWKQVSHKVQSLRSIIRSHLNDSNRHEKVLNGIRLTLFGAPNVGKSTLLNWLVNREASIVSPHPGTTRDVIEISLDFHGFPIIVSDTAGLRDTQDPIEEIGIDRAKSK</sequence>
<dbReference type="InterPro" id="IPR027368">
    <property type="entry name" value="MnmE_dom2"/>
</dbReference>
<dbReference type="GO" id="GO:0005739">
    <property type="term" value="C:mitochondrion"/>
    <property type="evidence" value="ECO:0007669"/>
    <property type="project" value="TreeGrafter"/>
</dbReference>
<dbReference type="KEGG" id="mlr:MELLADRAFT_34988"/>
<dbReference type="Proteomes" id="UP000001072">
    <property type="component" value="Unassembled WGS sequence"/>
</dbReference>
<dbReference type="Pfam" id="PF12631">
    <property type="entry name" value="MnmE_helical"/>
    <property type="match status" value="1"/>
</dbReference>
<dbReference type="HOGENOM" id="CLU_019624_4_0_1"/>
<dbReference type="SUPFAM" id="SSF116878">
    <property type="entry name" value="TrmE connector domain"/>
    <property type="match status" value="1"/>
</dbReference>
<name>F4RHE4_MELLP</name>
<dbReference type="InterPro" id="IPR018948">
    <property type="entry name" value="GTP-bd_TrmE_N"/>
</dbReference>
<dbReference type="PANTHER" id="PTHR42714:SF2">
    <property type="entry name" value="TRNA MODIFICATION GTPASE GTPBP3, MITOCHONDRIAL"/>
    <property type="match status" value="1"/>
</dbReference>
<evidence type="ECO:0008006" key="5">
    <source>
        <dbReference type="Google" id="ProtNLM"/>
    </source>
</evidence>
<dbReference type="NCBIfam" id="TIGR00231">
    <property type="entry name" value="small_GTP"/>
    <property type="match status" value="1"/>
</dbReference>
<dbReference type="VEuPathDB" id="FungiDB:MELLADRAFT_34988"/>
<dbReference type="GO" id="GO:0002098">
    <property type="term" value="P:tRNA wobble uridine modification"/>
    <property type="evidence" value="ECO:0007669"/>
    <property type="project" value="TreeGrafter"/>
</dbReference>
<dbReference type="PANTHER" id="PTHR42714">
    <property type="entry name" value="TRNA MODIFICATION GTPASE GTPBP3"/>
    <property type="match status" value="1"/>
</dbReference>
<evidence type="ECO:0000313" key="4">
    <source>
        <dbReference type="Proteomes" id="UP000001072"/>
    </source>
</evidence>
<gene>
    <name evidence="3" type="ORF">MELLADRAFT_34988</name>
</gene>
<reference evidence="4" key="1">
    <citation type="journal article" date="2011" name="Proc. Natl. Acad. Sci. U.S.A.">
        <title>Obligate biotrophy features unraveled by the genomic analysis of rust fungi.</title>
        <authorList>
            <person name="Duplessis S."/>
            <person name="Cuomo C.A."/>
            <person name="Lin Y.-C."/>
            <person name="Aerts A."/>
            <person name="Tisserant E."/>
            <person name="Veneault-Fourrey C."/>
            <person name="Joly D.L."/>
            <person name="Hacquard S."/>
            <person name="Amselem J."/>
            <person name="Cantarel B.L."/>
            <person name="Chiu R."/>
            <person name="Coutinho P.M."/>
            <person name="Feau N."/>
            <person name="Field M."/>
            <person name="Frey P."/>
            <person name="Gelhaye E."/>
            <person name="Goldberg J."/>
            <person name="Grabherr M.G."/>
            <person name="Kodira C.D."/>
            <person name="Kohler A."/>
            <person name="Kuees U."/>
            <person name="Lindquist E.A."/>
            <person name="Lucas S.M."/>
            <person name="Mago R."/>
            <person name="Mauceli E."/>
            <person name="Morin E."/>
            <person name="Murat C."/>
            <person name="Pangilinan J.L."/>
            <person name="Park R."/>
            <person name="Pearson M."/>
            <person name="Quesneville H."/>
            <person name="Rouhier N."/>
            <person name="Sakthikumar S."/>
            <person name="Salamov A.A."/>
            <person name="Schmutz J."/>
            <person name="Selles B."/>
            <person name="Shapiro H."/>
            <person name="Tanguay P."/>
            <person name="Tuskan G.A."/>
            <person name="Henrissat B."/>
            <person name="Van de Peer Y."/>
            <person name="Rouze P."/>
            <person name="Ellis J.G."/>
            <person name="Dodds P.N."/>
            <person name="Schein J.E."/>
            <person name="Zhong S."/>
            <person name="Hamelin R.C."/>
            <person name="Grigoriev I.V."/>
            <person name="Szabo L.J."/>
            <person name="Martin F."/>
        </authorList>
    </citation>
    <scope>NUCLEOTIDE SEQUENCE [LARGE SCALE GENOMIC DNA]</scope>
    <source>
        <strain evidence="4">98AG31 / pathotype 3-4-7</strain>
    </source>
</reference>
<dbReference type="OrthoDB" id="188276at2759"/>
<dbReference type="Gene3D" id="1.20.120.430">
    <property type="entry name" value="tRNA modification GTPase MnmE domain 2"/>
    <property type="match status" value="1"/>
</dbReference>
<dbReference type="InParanoid" id="F4RHE4"/>
<dbReference type="InterPro" id="IPR027417">
    <property type="entry name" value="P-loop_NTPase"/>
</dbReference>
<dbReference type="GO" id="GO:0030488">
    <property type="term" value="P:tRNA methylation"/>
    <property type="evidence" value="ECO:0007669"/>
    <property type="project" value="TreeGrafter"/>
</dbReference>
<dbReference type="FunCoup" id="F4RHE4">
    <property type="interactions" value="235"/>
</dbReference>
<dbReference type="eggNOG" id="KOG1191">
    <property type="taxonomic scope" value="Eukaryota"/>
</dbReference>
<accession>F4RHE4</accession>
<dbReference type="CDD" id="cd14858">
    <property type="entry name" value="TrmE_N"/>
    <property type="match status" value="1"/>
</dbReference>
<dbReference type="RefSeq" id="XP_007408458.1">
    <property type="nucleotide sequence ID" value="XM_007408396.1"/>
</dbReference>
<dbReference type="Gene3D" id="3.30.1360.120">
    <property type="entry name" value="Probable tRNA modification gtpase trme, domain 1"/>
    <property type="match status" value="1"/>
</dbReference>
<dbReference type="InterPro" id="IPR025867">
    <property type="entry name" value="MnmE_helical"/>
</dbReference>
<dbReference type="InterPro" id="IPR005225">
    <property type="entry name" value="Small_GTP-bd"/>
</dbReference>
<dbReference type="GO" id="GO:0005525">
    <property type="term" value="F:GTP binding"/>
    <property type="evidence" value="ECO:0007669"/>
    <property type="project" value="InterPro"/>
</dbReference>
<dbReference type="AlphaFoldDB" id="F4RHE4"/>
<dbReference type="Gene3D" id="3.40.50.300">
    <property type="entry name" value="P-loop containing nucleotide triphosphate hydrolases"/>
    <property type="match status" value="1"/>
</dbReference>
<dbReference type="Pfam" id="PF10396">
    <property type="entry name" value="TrmE_N"/>
    <property type="match status" value="1"/>
</dbReference>
<dbReference type="SUPFAM" id="SSF52540">
    <property type="entry name" value="P-loop containing nucleoside triphosphate hydrolases"/>
    <property type="match status" value="1"/>
</dbReference>
<protein>
    <recommendedName>
        <fullName evidence="5">TrmE-type G domain-containing protein</fullName>
    </recommendedName>
</protein>
<organism evidence="4">
    <name type="scientific">Melampsora larici-populina (strain 98AG31 / pathotype 3-4-7)</name>
    <name type="common">Poplar leaf rust fungus</name>
    <dbReference type="NCBI Taxonomy" id="747676"/>
    <lineage>
        <taxon>Eukaryota</taxon>
        <taxon>Fungi</taxon>
        <taxon>Dikarya</taxon>
        <taxon>Basidiomycota</taxon>
        <taxon>Pucciniomycotina</taxon>
        <taxon>Pucciniomycetes</taxon>
        <taxon>Pucciniales</taxon>
        <taxon>Melampsoraceae</taxon>
        <taxon>Melampsora</taxon>
    </lineage>
</organism>
<evidence type="ECO:0000259" key="1">
    <source>
        <dbReference type="Pfam" id="PF10396"/>
    </source>
</evidence>
<dbReference type="STRING" id="747676.F4RHE4"/>
<feature type="domain" description="GTP-binding protein TrmE N-terminal" evidence="1">
    <location>
        <begin position="41"/>
        <end position="167"/>
    </location>
</feature>